<dbReference type="SUPFAM" id="SSF50939">
    <property type="entry name" value="Sialidases"/>
    <property type="match status" value="1"/>
</dbReference>
<reference evidence="1 2" key="1">
    <citation type="submission" date="2018-09" db="EMBL/GenBank/DDBJ databases">
        <title>Roseovarius spongiae sp. nov., isolated from a marine sponge.</title>
        <authorList>
            <person name="Zhuang L."/>
            <person name="Luo L."/>
        </authorList>
    </citation>
    <scope>NUCLEOTIDE SEQUENCE [LARGE SCALE GENOMIC DNA]</scope>
    <source>
        <strain evidence="1 2">HN-E21</strain>
    </source>
</reference>
<dbReference type="OrthoDB" id="9764804at2"/>
<protein>
    <submittedName>
        <fullName evidence="1">Exo-alpha-sialidase</fullName>
    </submittedName>
</protein>
<dbReference type="PANTHER" id="PTHR43739:SF5">
    <property type="entry name" value="EXO-ALPHA-SIALIDASE"/>
    <property type="match status" value="1"/>
</dbReference>
<dbReference type="Gene3D" id="2.130.10.10">
    <property type="entry name" value="YVTN repeat-like/Quinoprotein amine dehydrogenase"/>
    <property type="match status" value="3"/>
</dbReference>
<keyword evidence="2" id="KW-1185">Reference proteome</keyword>
<organism evidence="1 2">
    <name type="scientific">Roseovarius spongiae</name>
    <dbReference type="NCBI Taxonomy" id="2320272"/>
    <lineage>
        <taxon>Bacteria</taxon>
        <taxon>Pseudomonadati</taxon>
        <taxon>Pseudomonadota</taxon>
        <taxon>Alphaproteobacteria</taxon>
        <taxon>Rhodobacterales</taxon>
        <taxon>Roseobacteraceae</taxon>
        <taxon>Roseovarius</taxon>
    </lineage>
</organism>
<proteinExistence type="predicted"/>
<dbReference type="InterPro" id="IPR052025">
    <property type="entry name" value="Xyloglucanase_GH74"/>
</dbReference>
<dbReference type="InterPro" id="IPR015943">
    <property type="entry name" value="WD40/YVTN_repeat-like_dom_sf"/>
</dbReference>
<gene>
    <name evidence="1" type="ORF">D6850_11010</name>
</gene>
<name>A0A3A8B5W7_9RHOB</name>
<dbReference type="Proteomes" id="UP000281128">
    <property type="component" value="Unassembled WGS sequence"/>
</dbReference>
<comment type="caution">
    <text evidence="1">The sequence shown here is derived from an EMBL/GenBank/DDBJ whole genome shotgun (WGS) entry which is preliminary data.</text>
</comment>
<dbReference type="GO" id="GO:0010411">
    <property type="term" value="P:xyloglucan metabolic process"/>
    <property type="evidence" value="ECO:0007669"/>
    <property type="project" value="TreeGrafter"/>
</dbReference>
<dbReference type="EMBL" id="RAPE01000002">
    <property type="protein sequence ID" value="RKF15466.1"/>
    <property type="molecule type" value="Genomic_DNA"/>
</dbReference>
<dbReference type="PANTHER" id="PTHR43739">
    <property type="entry name" value="XYLOGLUCANASE (EUROFUNG)"/>
    <property type="match status" value="1"/>
</dbReference>
<sequence length="237" mass="24395">MTALASHPKREGTLLAALEGGGLRRSLDGGLTWAEAGAGLPAAPITALTVAALDPDMIYAAIRGDGLWRSEDSGESWHFVMDRPYLEGTEHDVLSLVSVASPSGMGGIWLYAGTKAGLTRVPDCFCRWQDVTAGDAMDALAAGKSPPPAAPLPLGEPIANLALAPDAPQRLYAGLASGLWVSTDAGVNWAQASPGATEALAVDPADPLHLVAARESGLSVSRDGGATWTRSTPFKDS</sequence>
<dbReference type="InterPro" id="IPR036278">
    <property type="entry name" value="Sialidase_sf"/>
</dbReference>
<dbReference type="AlphaFoldDB" id="A0A3A8B5W7"/>
<evidence type="ECO:0000313" key="1">
    <source>
        <dbReference type="EMBL" id="RKF15466.1"/>
    </source>
</evidence>
<evidence type="ECO:0000313" key="2">
    <source>
        <dbReference type="Proteomes" id="UP000281128"/>
    </source>
</evidence>
<accession>A0A3A8B5W7</accession>